<dbReference type="SUPFAM" id="SSF52047">
    <property type="entry name" value="RNI-like"/>
    <property type="match status" value="1"/>
</dbReference>
<name>F4PJK9_CACFS</name>
<proteinExistence type="predicted"/>
<dbReference type="InterPro" id="IPR032675">
    <property type="entry name" value="LRR_dom_sf"/>
</dbReference>
<dbReference type="RefSeq" id="XP_004361634.1">
    <property type="nucleotide sequence ID" value="XM_004361577.1"/>
</dbReference>
<reference evidence="2" key="1">
    <citation type="journal article" date="2011" name="Genome Res.">
        <title>Phylogeny-wide analysis of social amoeba genomes highlights ancient origins for complex intercellular communication.</title>
        <authorList>
            <person name="Heidel A.J."/>
            <person name="Lawal H.M."/>
            <person name="Felder M."/>
            <person name="Schilde C."/>
            <person name="Helps N.R."/>
            <person name="Tunggal B."/>
            <person name="Rivero F."/>
            <person name="John U."/>
            <person name="Schleicher M."/>
            <person name="Eichinger L."/>
            <person name="Platzer M."/>
            <person name="Noegel A.A."/>
            <person name="Schaap P."/>
            <person name="Gloeckner G."/>
        </authorList>
    </citation>
    <scope>NUCLEOTIDE SEQUENCE [LARGE SCALE GENOMIC DNA]</scope>
    <source>
        <strain evidence="2">SH3</strain>
    </source>
</reference>
<dbReference type="GeneID" id="14876401"/>
<gene>
    <name evidence="1" type="ORF">DFA_05919</name>
</gene>
<dbReference type="EMBL" id="GL883007">
    <property type="protein sequence ID" value="EGG23783.1"/>
    <property type="molecule type" value="Genomic_DNA"/>
</dbReference>
<organism evidence="1 2">
    <name type="scientific">Cavenderia fasciculata</name>
    <name type="common">Slime mold</name>
    <name type="synonym">Dictyostelium fasciculatum</name>
    <dbReference type="NCBI Taxonomy" id="261658"/>
    <lineage>
        <taxon>Eukaryota</taxon>
        <taxon>Amoebozoa</taxon>
        <taxon>Evosea</taxon>
        <taxon>Eumycetozoa</taxon>
        <taxon>Dictyostelia</taxon>
        <taxon>Acytosteliales</taxon>
        <taxon>Cavenderiaceae</taxon>
        <taxon>Cavenderia</taxon>
    </lineage>
</organism>
<keyword evidence="2" id="KW-1185">Reference proteome</keyword>
<sequence>MEEENNKKKNKDLPFIIQLKIINYVLWSRCISNSFESDYIYLDKDNYQLARVNKKWFQQVSGSVTGIDLGTIASLRPLVQNGPYLTKGRLLFLKLLFINTKSNEYSIVKQLKSMTIHQLNYFGVVKGIERLEEICNNYDDDGTSGDNQPFLPTTLEHISFMADDIETNIPTALNRVLSGKSELFPNFNSISIISNEELADPFGNIYTLPQLNRLYIDVNSQESFWQTVSWDGICKNANLRYLHWATNQGFAIDLFQSLFQNCSSLQHLYVSAREPHQTPQGFEFKQLLTDVERNTSITYLDISLIDLKFSDQEKMEFSQSLSINHSITHLTTNYSLLYTSMATTSILSQSLQYFKLIKPEQFIIQYDFTEITESILGMIENNTHPNLKFMYITFLCHHENYRYIG</sequence>
<dbReference type="AlphaFoldDB" id="F4PJK9"/>
<protein>
    <submittedName>
        <fullName evidence="1">Uncharacterized protein</fullName>
    </submittedName>
</protein>
<dbReference type="KEGG" id="dfa:DFA_05919"/>
<dbReference type="OrthoDB" id="21721at2759"/>
<accession>F4PJK9</accession>
<dbReference type="Gene3D" id="3.80.10.10">
    <property type="entry name" value="Ribonuclease Inhibitor"/>
    <property type="match status" value="1"/>
</dbReference>
<dbReference type="Proteomes" id="UP000007797">
    <property type="component" value="Unassembled WGS sequence"/>
</dbReference>
<evidence type="ECO:0000313" key="1">
    <source>
        <dbReference type="EMBL" id="EGG23783.1"/>
    </source>
</evidence>
<evidence type="ECO:0000313" key="2">
    <source>
        <dbReference type="Proteomes" id="UP000007797"/>
    </source>
</evidence>
<dbReference type="OMA" id="CQIQRDT"/>